<dbReference type="PATRIC" id="fig|1227495.3.peg.1169"/>
<sequence>MTARPRFGGSTARVGPLGEQRLRDLSLGRPEGLENVAGEMRTVSATSSPLCSRGQSKKPAL</sequence>
<evidence type="ECO:0000313" key="2">
    <source>
        <dbReference type="EMBL" id="ELY79875.1"/>
    </source>
</evidence>
<name>L9Z038_9EURY</name>
<dbReference type="Proteomes" id="UP000011618">
    <property type="component" value="Unassembled WGS sequence"/>
</dbReference>
<feature type="region of interest" description="Disordered" evidence="1">
    <location>
        <begin position="1"/>
        <end position="61"/>
    </location>
</feature>
<protein>
    <submittedName>
        <fullName evidence="2">Uncharacterized protein</fullName>
    </submittedName>
</protein>
<comment type="caution">
    <text evidence="2">The sequence shown here is derived from an EMBL/GenBank/DDBJ whole genome shotgun (WGS) entry which is preliminary data.</text>
</comment>
<evidence type="ECO:0000256" key="1">
    <source>
        <dbReference type="SAM" id="MobiDB-lite"/>
    </source>
</evidence>
<proteinExistence type="predicted"/>
<dbReference type="EMBL" id="AOII01000037">
    <property type="protein sequence ID" value="ELY79875.1"/>
    <property type="molecule type" value="Genomic_DNA"/>
</dbReference>
<dbReference type="AlphaFoldDB" id="L9Z038"/>
<reference evidence="2 3" key="1">
    <citation type="journal article" date="2014" name="PLoS Genet.">
        <title>Phylogenetically driven sequencing of extremely halophilic archaea reveals strategies for static and dynamic osmo-response.</title>
        <authorList>
            <person name="Becker E.A."/>
            <person name="Seitzer P.M."/>
            <person name="Tritt A."/>
            <person name="Larsen D."/>
            <person name="Krusor M."/>
            <person name="Yao A.I."/>
            <person name="Wu D."/>
            <person name="Madern D."/>
            <person name="Eisen J.A."/>
            <person name="Darling A.E."/>
            <person name="Facciotti M.T."/>
        </authorList>
    </citation>
    <scope>NUCLEOTIDE SEQUENCE [LARGE SCALE GENOMIC DNA]</scope>
    <source>
        <strain evidence="2 3">DSM 3751</strain>
    </source>
</reference>
<organism evidence="2 3">
    <name type="scientific">Natrinema pallidum DSM 3751</name>
    <dbReference type="NCBI Taxonomy" id="1227495"/>
    <lineage>
        <taxon>Archaea</taxon>
        <taxon>Methanobacteriati</taxon>
        <taxon>Methanobacteriota</taxon>
        <taxon>Stenosarchaea group</taxon>
        <taxon>Halobacteria</taxon>
        <taxon>Halobacteriales</taxon>
        <taxon>Natrialbaceae</taxon>
        <taxon>Natrinema</taxon>
    </lineage>
</organism>
<evidence type="ECO:0000313" key="3">
    <source>
        <dbReference type="Proteomes" id="UP000011618"/>
    </source>
</evidence>
<accession>L9Z038</accession>
<feature type="compositionally biased region" description="Polar residues" evidence="1">
    <location>
        <begin position="43"/>
        <end position="54"/>
    </location>
</feature>
<gene>
    <name evidence="2" type="ORF">C487_05809</name>
</gene>